<dbReference type="EMBL" id="JTDY01003749">
    <property type="protein sequence ID" value="KOB69049.1"/>
    <property type="molecule type" value="Genomic_DNA"/>
</dbReference>
<dbReference type="InterPro" id="IPR011001">
    <property type="entry name" value="Saposin-like"/>
</dbReference>
<dbReference type="AlphaFoldDB" id="A0A0L7L196"/>
<dbReference type="InterPro" id="IPR008139">
    <property type="entry name" value="SaposinB_dom"/>
</dbReference>
<organism evidence="8 9">
    <name type="scientific">Operophtera brumata</name>
    <name type="common">Winter moth</name>
    <name type="synonym">Phalaena brumata</name>
    <dbReference type="NCBI Taxonomy" id="104452"/>
    <lineage>
        <taxon>Eukaryota</taxon>
        <taxon>Metazoa</taxon>
        <taxon>Ecdysozoa</taxon>
        <taxon>Arthropoda</taxon>
        <taxon>Hexapoda</taxon>
        <taxon>Insecta</taxon>
        <taxon>Pterygota</taxon>
        <taxon>Neoptera</taxon>
        <taxon>Endopterygota</taxon>
        <taxon>Lepidoptera</taxon>
        <taxon>Glossata</taxon>
        <taxon>Ditrysia</taxon>
        <taxon>Geometroidea</taxon>
        <taxon>Geometridae</taxon>
        <taxon>Larentiinae</taxon>
        <taxon>Operophtera</taxon>
    </lineage>
</organism>
<evidence type="ECO:0000256" key="6">
    <source>
        <dbReference type="ARBA" id="ARBA00023180"/>
    </source>
</evidence>
<dbReference type="GO" id="GO:0006665">
    <property type="term" value="P:sphingolipid metabolic process"/>
    <property type="evidence" value="ECO:0007669"/>
    <property type="project" value="InterPro"/>
</dbReference>
<sequence length="396" mass="44517">MSSLSDSCSMLVFQYYENIVEAAKKDLTPDSVCHVTGQCAYKYHQHDEYDFPEDTADECLHLAEQYYPLIYEFLTKGLNPAEVCGLMGLCSVAHARGSAAEQGCLLLRVLPALPAGRAQRHQHHPLGLCPQESEVRLAVHNSDTSRCPLCLFAVEQLKAMLKDDRSEDEVHDPLKLTHNNIDKFFEKPQLRGDRNNFRGHSMLTKQFDIGKHFTRYSGTSLLFLIVETNEIPDNTVNGHPVSAPRTPPKTVCVVCEFVMKELDEQIKDKHNDDEIMNAVHNICKHMPKSVRGECDQFVQKYGELVISLLAQELEPAKICEELKLCPKDGGITAMKAEEILDCAVCETAVMAVKKVLANDKVDRNIVKVVEKSCALLPAKYSARVSSYIRYYSAQVR</sequence>
<dbReference type="Gene3D" id="1.10.225.10">
    <property type="entry name" value="Saposin-like"/>
    <property type="match status" value="4"/>
</dbReference>
<dbReference type="FunFam" id="1.10.225.10:FF:000002">
    <property type="entry name" value="prosaposin isoform X2"/>
    <property type="match status" value="1"/>
</dbReference>
<feature type="domain" description="Saposin B-type" evidence="7">
    <location>
        <begin position="248"/>
        <end position="329"/>
    </location>
</feature>
<dbReference type="PANTHER" id="PTHR11480:SF3">
    <property type="entry name" value="BCDNA.GH08312"/>
    <property type="match status" value="1"/>
</dbReference>
<feature type="domain" description="Saposin B-type" evidence="7">
    <location>
        <begin position="1"/>
        <end position="94"/>
    </location>
</feature>
<dbReference type="Proteomes" id="UP000037510">
    <property type="component" value="Unassembled WGS sequence"/>
</dbReference>
<protein>
    <submittedName>
        <fullName evidence="8">Saposin</fullName>
    </submittedName>
</protein>
<name>A0A0L7L196_OPEBR</name>
<dbReference type="InterPro" id="IPR008138">
    <property type="entry name" value="SapB_2"/>
</dbReference>
<comment type="subcellular location">
    <subcellularLocation>
        <location evidence="1">Secreted</location>
    </subcellularLocation>
</comment>
<proteinExistence type="predicted"/>
<dbReference type="PRINTS" id="PR01797">
    <property type="entry name" value="SAPOSIN"/>
</dbReference>
<dbReference type="PANTHER" id="PTHR11480">
    <property type="entry name" value="SAPOSIN-RELATED"/>
    <property type="match status" value="1"/>
</dbReference>
<dbReference type="GO" id="GO:0005576">
    <property type="term" value="C:extracellular region"/>
    <property type="evidence" value="ECO:0007669"/>
    <property type="project" value="UniProtKB-SubCell"/>
</dbReference>
<dbReference type="SMART" id="SM00741">
    <property type="entry name" value="SapB"/>
    <property type="match status" value="2"/>
</dbReference>
<evidence type="ECO:0000256" key="1">
    <source>
        <dbReference type="ARBA" id="ARBA00004613"/>
    </source>
</evidence>
<evidence type="ECO:0000313" key="8">
    <source>
        <dbReference type="EMBL" id="KOB69049.1"/>
    </source>
</evidence>
<dbReference type="InterPro" id="IPR051428">
    <property type="entry name" value="Sphingo_Act-Surfact_Prot"/>
</dbReference>
<keyword evidence="9" id="KW-1185">Reference proteome</keyword>
<keyword evidence="3" id="KW-0732">Signal</keyword>
<dbReference type="Pfam" id="PF05184">
    <property type="entry name" value="SapB_1"/>
    <property type="match status" value="1"/>
</dbReference>
<dbReference type="GO" id="GO:0005764">
    <property type="term" value="C:lysosome"/>
    <property type="evidence" value="ECO:0007669"/>
    <property type="project" value="InterPro"/>
</dbReference>
<evidence type="ECO:0000256" key="2">
    <source>
        <dbReference type="ARBA" id="ARBA00022525"/>
    </source>
</evidence>
<evidence type="ECO:0000256" key="3">
    <source>
        <dbReference type="ARBA" id="ARBA00022729"/>
    </source>
</evidence>
<evidence type="ECO:0000256" key="4">
    <source>
        <dbReference type="ARBA" id="ARBA00022737"/>
    </source>
</evidence>
<dbReference type="PROSITE" id="PS50015">
    <property type="entry name" value="SAP_B"/>
    <property type="match status" value="2"/>
</dbReference>
<gene>
    <name evidence="8" type="ORF">OBRU01_17382</name>
</gene>
<reference evidence="8 9" key="1">
    <citation type="journal article" date="2015" name="Genome Biol. Evol.">
        <title>The genome of winter moth (Operophtera brumata) provides a genomic perspective on sexual dimorphism and phenology.</title>
        <authorList>
            <person name="Derks M.F."/>
            <person name="Smit S."/>
            <person name="Salis L."/>
            <person name="Schijlen E."/>
            <person name="Bossers A."/>
            <person name="Mateman C."/>
            <person name="Pijl A.S."/>
            <person name="de Ridder D."/>
            <person name="Groenen M.A."/>
            <person name="Visser M.E."/>
            <person name="Megens H.J."/>
        </authorList>
    </citation>
    <scope>NUCLEOTIDE SEQUENCE [LARGE SCALE GENOMIC DNA]</scope>
    <source>
        <strain evidence="8">WM2013NL</strain>
        <tissue evidence="8">Head and thorax</tissue>
    </source>
</reference>
<dbReference type="InterPro" id="IPR007856">
    <property type="entry name" value="SapB_1"/>
</dbReference>
<dbReference type="InterPro" id="IPR008373">
    <property type="entry name" value="Saposin"/>
</dbReference>
<comment type="caution">
    <text evidence="8">The sequence shown here is derived from an EMBL/GenBank/DDBJ whole genome shotgun (WGS) entry which is preliminary data.</text>
</comment>
<dbReference type="Pfam" id="PF03489">
    <property type="entry name" value="SapB_2"/>
    <property type="match status" value="2"/>
</dbReference>
<keyword evidence="5" id="KW-1015">Disulfide bond</keyword>
<evidence type="ECO:0000259" key="7">
    <source>
        <dbReference type="PROSITE" id="PS50015"/>
    </source>
</evidence>
<evidence type="ECO:0000313" key="9">
    <source>
        <dbReference type="Proteomes" id="UP000037510"/>
    </source>
</evidence>
<keyword evidence="6" id="KW-0325">Glycoprotein</keyword>
<dbReference type="GO" id="GO:0016020">
    <property type="term" value="C:membrane"/>
    <property type="evidence" value="ECO:0007669"/>
    <property type="project" value="GOC"/>
</dbReference>
<keyword evidence="4" id="KW-0677">Repeat</keyword>
<accession>A0A0L7L196</accession>
<dbReference type="SUPFAM" id="SSF47862">
    <property type="entry name" value="Saposin"/>
    <property type="match status" value="4"/>
</dbReference>
<evidence type="ECO:0000256" key="5">
    <source>
        <dbReference type="ARBA" id="ARBA00023157"/>
    </source>
</evidence>
<keyword evidence="2" id="KW-0964">Secreted</keyword>
<dbReference type="STRING" id="104452.A0A0L7L196"/>